<sequence length="34" mass="3466">MPCFGKTAKVDVQSAPAPSTAALVVILPDTSPPR</sequence>
<accession>H0EVW8</accession>
<keyword evidence="2" id="KW-1185">Reference proteome</keyword>
<name>H0EVW8_GLAL7</name>
<comment type="caution">
    <text evidence="1">The sequence shown here is derived from an EMBL/GenBank/DDBJ whole genome shotgun (WGS) entry which is preliminary data.</text>
</comment>
<dbReference type="HOGENOM" id="CLU_3377222_0_0_1"/>
<organism evidence="1 2">
    <name type="scientific">Glarea lozoyensis (strain ATCC 74030 / MF5533)</name>
    <dbReference type="NCBI Taxonomy" id="1104152"/>
    <lineage>
        <taxon>Eukaryota</taxon>
        <taxon>Fungi</taxon>
        <taxon>Dikarya</taxon>
        <taxon>Ascomycota</taxon>
        <taxon>Pezizomycotina</taxon>
        <taxon>Leotiomycetes</taxon>
        <taxon>Helotiales</taxon>
        <taxon>Helotiaceae</taxon>
        <taxon>Glarea</taxon>
    </lineage>
</organism>
<protein>
    <submittedName>
        <fullName evidence="1">Uncharacterized protein</fullName>
    </submittedName>
</protein>
<dbReference type="Proteomes" id="UP000005446">
    <property type="component" value="Unassembled WGS sequence"/>
</dbReference>
<dbReference type="InParanoid" id="H0EVW8"/>
<reference evidence="1 2" key="1">
    <citation type="journal article" date="2012" name="Eukaryot. Cell">
        <title>Genome sequence of the fungus Glarea lozoyensis: the first genome sequence of a species from the Helotiaceae family.</title>
        <authorList>
            <person name="Youssar L."/>
            <person name="Gruening B.A."/>
            <person name="Erxleben A."/>
            <person name="Guenther S."/>
            <person name="Huettel W."/>
        </authorList>
    </citation>
    <scope>NUCLEOTIDE SEQUENCE [LARGE SCALE GENOMIC DNA]</scope>
    <source>
        <strain evidence="2">ATCC 74030 / MF5533</strain>
    </source>
</reference>
<evidence type="ECO:0000313" key="1">
    <source>
        <dbReference type="EMBL" id="EHK97295.1"/>
    </source>
</evidence>
<gene>
    <name evidence="1" type="ORF">M7I_6925</name>
</gene>
<dbReference type="AlphaFoldDB" id="H0EVW8"/>
<dbReference type="EMBL" id="AGUE01000199">
    <property type="protein sequence ID" value="EHK97295.1"/>
    <property type="molecule type" value="Genomic_DNA"/>
</dbReference>
<evidence type="ECO:0000313" key="2">
    <source>
        <dbReference type="Proteomes" id="UP000005446"/>
    </source>
</evidence>
<proteinExistence type="predicted"/>